<comment type="caution">
    <text evidence="2">The sequence shown here is derived from an EMBL/GenBank/DDBJ whole genome shotgun (WGS) entry which is preliminary data.</text>
</comment>
<feature type="compositionally biased region" description="Basic and acidic residues" evidence="1">
    <location>
        <begin position="162"/>
        <end position="171"/>
    </location>
</feature>
<evidence type="ECO:0000313" key="2">
    <source>
        <dbReference type="EMBL" id="KAJ1366228.1"/>
    </source>
</evidence>
<accession>A0AAD5QYL8</accession>
<name>A0AAD5QYL8_PARTN</name>
<feature type="compositionally biased region" description="Polar residues" evidence="1">
    <location>
        <begin position="96"/>
        <end position="113"/>
    </location>
</feature>
<protein>
    <submittedName>
        <fullName evidence="2">Uncharacterized protein</fullName>
    </submittedName>
</protein>
<feature type="compositionally biased region" description="Low complexity" evidence="1">
    <location>
        <begin position="114"/>
        <end position="127"/>
    </location>
</feature>
<dbReference type="Proteomes" id="UP001196413">
    <property type="component" value="Unassembled WGS sequence"/>
</dbReference>
<evidence type="ECO:0000256" key="1">
    <source>
        <dbReference type="SAM" id="MobiDB-lite"/>
    </source>
</evidence>
<evidence type="ECO:0000313" key="3">
    <source>
        <dbReference type="Proteomes" id="UP001196413"/>
    </source>
</evidence>
<reference evidence="2" key="1">
    <citation type="submission" date="2021-06" db="EMBL/GenBank/DDBJ databases">
        <title>Parelaphostrongylus tenuis whole genome reference sequence.</title>
        <authorList>
            <person name="Garwood T.J."/>
            <person name="Larsen P.A."/>
            <person name="Fountain-Jones N.M."/>
            <person name="Garbe J.R."/>
            <person name="Macchietto M.G."/>
            <person name="Kania S.A."/>
            <person name="Gerhold R.W."/>
            <person name="Richards J.E."/>
            <person name="Wolf T.M."/>
        </authorList>
    </citation>
    <scope>NUCLEOTIDE SEQUENCE</scope>
    <source>
        <strain evidence="2">MNPRO001-30</strain>
        <tissue evidence="2">Meninges</tissue>
    </source>
</reference>
<feature type="region of interest" description="Disordered" evidence="1">
    <location>
        <begin position="82"/>
        <end position="171"/>
    </location>
</feature>
<gene>
    <name evidence="2" type="ORF">KIN20_026837</name>
</gene>
<proteinExistence type="predicted"/>
<organism evidence="2 3">
    <name type="scientific">Parelaphostrongylus tenuis</name>
    <name type="common">Meningeal worm</name>
    <dbReference type="NCBI Taxonomy" id="148309"/>
    <lineage>
        <taxon>Eukaryota</taxon>
        <taxon>Metazoa</taxon>
        <taxon>Ecdysozoa</taxon>
        <taxon>Nematoda</taxon>
        <taxon>Chromadorea</taxon>
        <taxon>Rhabditida</taxon>
        <taxon>Rhabditina</taxon>
        <taxon>Rhabditomorpha</taxon>
        <taxon>Strongyloidea</taxon>
        <taxon>Metastrongylidae</taxon>
        <taxon>Parelaphostrongylus</taxon>
    </lineage>
</organism>
<dbReference type="EMBL" id="JAHQIW010005493">
    <property type="protein sequence ID" value="KAJ1366228.1"/>
    <property type="molecule type" value="Genomic_DNA"/>
</dbReference>
<feature type="compositionally biased region" description="Low complexity" evidence="1">
    <location>
        <begin position="138"/>
        <end position="148"/>
    </location>
</feature>
<keyword evidence="3" id="KW-1185">Reference proteome</keyword>
<sequence>MDLLCIECNTKYQSIIENWKKAQLDQLDRYRVSSRNEKSSASTSAHLDDSIEVIDIFSSPERDVKPSIEDRKNDDVIVKAEIDPTAGGSTDEPDCASTSSNAVSENGTHQDGVNNTTSLASTSNSESFPVDQNQDLNSATTSSVSSQSPVHGQVTSVDEEDTKCLNRENLPEVKPNMTAIYDEQDGIDNDKSDADAIDVVSDEDFEMQELIREERRLRSGKPSRKRKKVTNQKAPTNKLKIRPKNLMRTLNVFFVKRKQLLMHRCMRKSRKKTLVDLAILWKLIPLRKRLVMLRGAAVLEVKMLLQVKSATLLSLRN</sequence>
<dbReference type="AlphaFoldDB" id="A0AAD5QYL8"/>